<reference evidence="1 2" key="1">
    <citation type="submission" date="2015-11" db="EMBL/GenBank/DDBJ databases">
        <title>Expanding the genomic diversity of Burkholderia species for the development of highly accurate diagnostics.</title>
        <authorList>
            <person name="Sahl J."/>
            <person name="Keim P."/>
            <person name="Wagner D."/>
        </authorList>
    </citation>
    <scope>NUCLEOTIDE SEQUENCE [LARGE SCALE GENOMIC DNA]</scope>
    <source>
        <strain evidence="1 2">MSMB378WGS</strain>
    </source>
</reference>
<proteinExistence type="predicted"/>
<dbReference type="EMBL" id="LPJV01000042">
    <property type="protein sequence ID" value="KWF49334.1"/>
    <property type="molecule type" value="Genomic_DNA"/>
</dbReference>
<evidence type="ECO:0000313" key="2">
    <source>
        <dbReference type="Proteomes" id="UP000063236"/>
    </source>
</evidence>
<accession>A0AAW3PCC9</accession>
<gene>
    <name evidence="1" type="ORF">WL88_22195</name>
</gene>
<dbReference type="RefSeq" id="WP_060190455.1">
    <property type="nucleotide sequence ID" value="NZ_LPJS01000024.1"/>
</dbReference>
<sequence length="65" mass="6950">MSNDDQGNAILDQWHAAKVTHATAPDGEKDAAMAAVYAAERAAIGHFGLGKHMKAYIARFPDDPI</sequence>
<organism evidence="1 2">
    <name type="scientific">Burkholderia diffusa</name>
    <dbReference type="NCBI Taxonomy" id="488732"/>
    <lineage>
        <taxon>Bacteria</taxon>
        <taxon>Pseudomonadati</taxon>
        <taxon>Pseudomonadota</taxon>
        <taxon>Betaproteobacteria</taxon>
        <taxon>Burkholderiales</taxon>
        <taxon>Burkholderiaceae</taxon>
        <taxon>Burkholderia</taxon>
        <taxon>Burkholderia cepacia complex</taxon>
    </lineage>
</organism>
<protein>
    <submittedName>
        <fullName evidence="1">Uncharacterized protein</fullName>
    </submittedName>
</protein>
<dbReference type="AlphaFoldDB" id="A0AAW3PCC9"/>
<comment type="caution">
    <text evidence="1">The sequence shown here is derived from an EMBL/GenBank/DDBJ whole genome shotgun (WGS) entry which is preliminary data.</text>
</comment>
<evidence type="ECO:0000313" key="1">
    <source>
        <dbReference type="EMBL" id="KWF49334.1"/>
    </source>
</evidence>
<name>A0AAW3PCC9_9BURK</name>
<dbReference type="Proteomes" id="UP000063236">
    <property type="component" value="Unassembled WGS sequence"/>
</dbReference>